<dbReference type="RefSeq" id="WP_163117925.1">
    <property type="nucleotide sequence ID" value="NZ_CP042274.1"/>
</dbReference>
<protein>
    <submittedName>
        <fullName evidence="1">Uncharacterized protein</fullName>
    </submittedName>
</protein>
<sequence>MDRPTLRAIEDHLIAALRLAEKADIGLAIYLINVILMDVRDRLSGKIKEN</sequence>
<reference evidence="1 2" key="1">
    <citation type="journal article" date="2017" name="Genome Announc.">
        <title>Draft Genome Sequence of Agrobacterium tumefaciens Biovar 1 Strain 186, Isolated from Walnut.</title>
        <authorList>
            <person name="Poret-Peterson A.T."/>
            <person name="Bhatnagar S."/>
            <person name="McClean A.E."/>
            <person name="Kluepfel D.A."/>
        </authorList>
    </citation>
    <scope>NUCLEOTIDE SEQUENCE [LARGE SCALE GENOMIC DNA]</scope>
    <source>
        <strain evidence="1 2">186</strain>
    </source>
</reference>
<organism evidence="1 2">
    <name type="scientific">Agrobacterium tumefaciens</name>
    <dbReference type="NCBI Taxonomy" id="358"/>
    <lineage>
        <taxon>Bacteria</taxon>
        <taxon>Pseudomonadati</taxon>
        <taxon>Pseudomonadota</taxon>
        <taxon>Alphaproteobacteria</taxon>
        <taxon>Hyphomicrobiales</taxon>
        <taxon>Rhizobiaceae</taxon>
        <taxon>Rhizobium/Agrobacterium group</taxon>
        <taxon>Agrobacterium</taxon>
        <taxon>Agrobacterium tumefaciens complex</taxon>
    </lineage>
</organism>
<proteinExistence type="predicted"/>
<evidence type="ECO:0000313" key="2">
    <source>
        <dbReference type="Proteomes" id="UP000222296"/>
    </source>
</evidence>
<evidence type="ECO:0000313" key="1">
    <source>
        <dbReference type="EMBL" id="QHW11982.1"/>
    </source>
</evidence>
<name>A0AAP9IT84_AGRTU</name>
<accession>A0AAP9IT84</accession>
<dbReference type="Proteomes" id="UP000222296">
    <property type="component" value="Chromosome Circular"/>
</dbReference>
<dbReference type="EMBL" id="CP042274">
    <property type="protein sequence ID" value="QHW11982.1"/>
    <property type="molecule type" value="Genomic_DNA"/>
</dbReference>
<dbReference type="AlphaFoldDB" id="A0AAP9IT84"/>
<gene>
    <name evidence="1" type="ORF">CG010_27925</name>
</gene>